<dbReference type="Pfam" id="PF13460">
    <property type="entry name" value="NAD_binding_10"/>
    <property type="match status" value="1"/>
</dbReference>
<reference evidence="3 4" key="1">
    <citation type="submission" date="2020-12" db="EMBL/GenBank/DDBJ databases">
        <title>Identification and biosynthesis of polyene macrolides produced by Streptomyces alfalfae Men-myco-93-63.</title>
        <authorList>
            <person name="Liu D."/>
            <person name="Li Y."/>
            <person name="Liu L."/>
            <person name="Han X."/>
            <person name="Shen F."/>
        </authorList>
    </citation>
    <scope>NUCLEOTIDE SEQUENCE [LARGE SCALE GENOMIC DNA]</scope>
    <source>
        <strain evidence="3 4">Men-myco-93-63</strain>
    </source>
</reference>
<feature type="compositionally biased region" description="Low complexity" evidence="1">
    <location>
        <begin position="38"/>
        <end position="57"/>
    </location>
</feature>
<dbReference type="RefSeq" id="WP_198504568.1">
    <property type="nucleotide sequence ID" value="NZ_CP065959.1"/>
</dbReference>
<protein>
    <submittedName>
        <fullName evidence="3">NmrA family NAD(P)-binding protein</fullName>
    </submittedName>
</protein>
<dbReference type="InterPro" id="IPR051604">
    <property type="entry name" value="Ergot_Alk_Oxidoreductase"/>
</dbReference>
<evidence type="ECO:0000259" key="2">
    <source>
        <dbReference type="Pfam" id="PF13460"/>
    </source>
</evidence>
<proteinExistence type="predicted"/>
<sequence length="335" mass="34972">MSTATRVLVTGGTGTTGRRVTARLVAAGHAVRVASRHPGPAVDDGTAAGPDPAAAHGTTAGLAPAAGLETARFDWNDPATHAPALDGVRRVYLVAPVGAPDPAAPMLPFLDRARGAGVERVVLLGSSAIAETDEGLGEVYRGIRERFPQWAVLRPSWFMQNFTGDHVHAQSIRERGEIVTATGDGRVAFIDADDIAEVAARALTDERPHNAAPLITGPEALSYADVAATLTRVTGRTVRHRAVSREAMRDRLTATGLPEPFADLLAGMDEAIAGGAEDRTSDVVERVTGRAPRTFAAHVAAHLARAGHAAHPTQAADPTYTAHPTHAAPTTSERL</sequence>
<feature type="region of interest" description="Disordered" evidence="1">
    <location>
        <begin position="36"/>
        <end position="57"/>
    </location>
</feature>
<dbReference type="PANTHER" id="PTHR43162">
    <property type="match status" value="1"/>
</dbReference>
<dbReference type="AlphaFoldDB" id="A0A7T4U148"/>
<dbReference type="SUPFAM" id="SSF51735">
    <property type="entry name" value="NAD(P)-binding Rossmann-fold domains"/>
    <property type="match status" value="1"/>
</dbReference>
<dbReference type="InterPro" id="IPR036291">
    <property type="entry name" value="NAD(P)-bd_dom_sf"/>
</dbReference>
<dbReference type="Gene3D" id="3.40.50.720">
    <property type="entry name" value="NAD(P)-binding Rossmann-like Domain"/>
    <property type="match status" value="1"/>
</dbReference>
<dbReference type="EMBL" id="CP065959">
    <property type="protein sequence ID" value="QQC92989.1"/>
    <property type="molecule type" value="Genomic_DNA"/>
</dbReference>
<feature type="domain" description="NAD(P)-binding" evidence="2">
    <location>
        <begin position="11"/>
        <end position="205"/>
    </location>
</feature>
<dbReference type="PANTHER" id="PTHR43162:SF1">
    <property type="entry name" value="PRESTALK A DIFFERENTIATION PROTEIN A"/>
    <property type="match status" value="1"/>
</dbReference>
<evidence type="ECO:0000313" key="4">
    <source>
        <dbReference type="Proteomes" id="UP000596130"/>
    </source>
</evidence>
<name>A0A7T4U148_9ACTN</name>
<organism evidence="3 4">
    <name type="scientific">Streptomyces alfalfae</name>
    <dbReference type="NCBI Taxonomy" id="1642299"/>
    <lineage>
        <taxon>Bacteria</taxon>
        <taxon>Bacillati</taxon>
        <taxon>Actinomycetota</taxon>
        <taxon>Actinomycetes</taxon>
        <taxon>Kitasatosporales</taxon>
        <taxon>Streptomycetaceae</taxon>
        <taxon>Streptomyces</taxon>
    </lineage>
</organism>
<evidence type="ECO:0000313" key="3">
    <source>
        <dbReference type="EMBL" id="QQC92989.1"/>
    </source>
</evidence>
<accession>A0A7T4U148</accession>
<gene>
    <name evidence="3" type="ORF">I8755_35090</name>
</gene>
<dbReference type="Gene3D" id="3.90.25.10">
    <property type="entry name" value="UDP-galactose 4-epimerase, domain 1"/>
    <property type="match status" value="1"/>
</dbReference>
<feature type="region of interest" description="Disordered" evidence="1">
    <location>
        <begin position="306"/>
        <end position="335"/>
    </location>
</feature>
<dbReference type="Proteomes" id="UP000596130">
    <property type="component" value="Chromosome"/>
</dbReference>
<evidence type="ECO:0000256" key="1">
    <source>
        <dbReference type="SAM" id="MobiDB-lite"/>
    </source>
</evidence>
<dbReference type="InterPro" id="IPR016040">
    <property type="entry name" value="NAD(P)-bd_dom"/>
</dbReference>